<evidence type="ECO:0000313" key="2">
    <source>
        <dbReference type="EMBL" id="SFL41309.1"/>
    </source>
</evidence>
<evidence type="ECO:0000313" key="3">
    <source>
        <dbReference type="Proteomes" id="UP000199533"/>
    </source>
</evidence>
<name>A0A1I4HGA1_9PROT</name>
<dbReference type="AlphaFoldDB" id="A0A1I4HGA1"/>
<organism evidence="2 3">
    <name type="scientific">Nitrosomonas aestuarii</name>
    <dbReference type="NCBI Taxonomy" id="52441"/>
    <lineage>
        <taxon>Bacteria</taxon>
        <taxon>Pseudomonadati</taxon>
        <taxon>Pseudomonadota</taxon>
        <taxon>Betaproteobacteria</taxon>
        <taxon>Nitrosomonadales</taxon>
        <taxon>Nitrosomonadaceae</taxon>
        <taxon>Nitrosomonas</taxon>
    </lineage>
</organism>
<dbReference type="Proteomes" id="UP000199533">
    <property type="component" value="Unassembled WGS sequence"/>
</dbReference>
<evidence type="ECO:0000256" key="1">
    <source>
        <dbReference type="SAM" id="Phobius"/>
    </source>
</evidence>
<accession>A0A1I4HGA1</accession>
<feature type="transmembrane region" description="Helical" evidence="1">
    <location>
        <begin position="27"/>
        <end position="47"/>
    </location>
</feature>
<dbReference type="InterPro" id="IPR030891">
    <property type="entry name" value="HaoB_nitrify"/>
</dbReference>
<gene>
    <name evidence="2" type="ORF">SAMN05216302_10832</name>
</gene>
<proteinExistence type="predicted"/>
<keyword evidence="1" id="KW-0812">Transmembrane</keyword>
<dbReference type="RefSeq" id="WP_090703814.1">
    <property type="nucleotide sequence ID" value="NZ_FOSP01000083.1"/>
</dbReference>
<dbReference type="OrthoDB" id="9781003at2"/>
<dbReference type="EMBL" id="FOSP01000083">
    <property type="protein sequence ID" value="SFL41309.1"/>
    <property type="molecule type" value="Genomic_DNA"/>
</dbReference>
<reference evidence="3" key="1">
    <citation type="submission" date="2016-10" db="EMBL/GenBank/DDBJ databases">
        <authorList>
            <person name="Varghese N."/>
            <person name="Submissions S."/>
        </authorList>
    </citation>
    <scope>NUCLEOTIDE SEQUENCE [LARGE SCALE GENOMIC DNA]</scope>
    <source>
        <strain evidence="3">Nm69</strain>
    </source>
</reference>
<dbReference type="STRING" id="52441.SAMN05216302_10832"/>
<keyword evidence="1" id="KW-0472">Membrane</keyword>
<sequence length="357" mass="40804">MISAETTDRNTQATQVKRSGGKLLPSLGILLVTGGLILLGWFAYLWFVPIEAPYQYRQISTGEVHQYPELELDAWPELKISRYDVIVPGVEKPVAQATVAQRDNAVPVLVKWQNNTKEILHALDWKTGELSALAKAISQYADKEALIVAWWDISRQINLLTGHETLFTSHLNEPLIIPQQWQEVVEAIDTYEQTFWQSKSSQQELAQFKRFSEALTARPEEGVVQLRELVGQNREAYIIVHVTDLYKLGLMYPEKIGVAYQNFPLTGNMHGMINHMKVQLKDNDFDTYTLQSITDTEIRAYFLSDEQSSETLLAKMLPFTDKPAPMELEALQLLYQRGGYWLYKLPGGQEKETRLVE</sequence>
<keyword evidence="3" id="KW-1185">Reference proteome</keyword>
<protein>
    <submittedName>
        <fullName evidence="2">Hydroxylamine oxidation protein HaoB</fullName>
    </submittedName>
</protein>
<dbReference type="NCBIfam" id="TIGR04392">
    <property type="entry name" value="haoB_nitrify"/>
    <property type="match status" value="1"/>
</dbReference>
<keyword evidence="1" id="KW-1133">Transmembrane helix</keyword>